<dbReference type="RefSeq" id="WP_011395308.1">
    <property type="nucleotide sequence ID" value="NC_007645.1"/>
</dbReference>
<evidence type="ECO:0000313" key="2">
    <source>
        <dbReference type="EMBL" id="ABC28235.1"/>
    </source>
</evidence>
<keyword evidence="1" id="KW-0472">Membrane</keyword>
<reference evidence="2 3" key="1">
    <citation type="journal article" date="2005" name="Nucleic Acids Res.">
        <title>Genomic blueprint of Hahella chejuensis, a marine microbe producing an algicidal agent.</title>
        <authorList>
            <person name="Jeong H."/>
            <person name="Yim J.H."/>
            <person name="Lee C."/>
            <person name="Choi S.-H."/>
            <person name="Park Y.K."/>
            <person name="Yoon S.H."/>
            <person name="Hur C.-G."/>
            <person name="Kang H.-Y."/>
            <person name="Kim D."/>
            <person name="Lee H.H."/>
            <person name="Park K.H."/>
            <person name="Park S.-H."/>
            <person name="Park H.-S."/>
            <person name="Lee H.K."/>
            <person name="Oh T.K."/>
            <person name="Kim J.F."/>
        </authorList>
    </citation>
    <scope>NUCLEOTIDE SEQUENCE [LARGE SCALE GENOMIC DNA]</scope>
    <source>
        <strain evidence="2 3">KCTC 2396</strain>
    </source>
</reference>
<gene>
    <name evidence="2" type="ordered locus">HCH_01372</name>
</gene>
<dbReference type="STRING" id="349521.HCH_01372"/>
<dbReference type="KEGG" id="hch:HCH_01372"/>
<dbReference type="EMBL" id="CP000155">
    <property type="protein sequence ID" value="ABC28235.1"/>
    <property type="molecule type" value="Genomic_DNA"/>
</dbReference>
<dbReference type="Proteomes" id="UP000000238">
    <property type="component" value="Chromosome"/>
</dbReference>
<keyword evidence="1" id="KW-0812">Transmembrane</keyword>
<dbReference type="HOGENOM" id="CLU_177880_0_0_6"/>
<feature type="transmembrane region" description="Helical" evidence="1">
    <location>
        <begin position="23"/>
        <end position="41"/>
    </location>
</feature>
<name>Q2SM89_HAHCH</name>
<protein>
    <submittedName>
        <fullName evidence="2">Uncharacterized protein</fullName>
    </submittedName>
</protein>
<dbReference type="OrthoDB" id="6305308at2"/>
<proteinExistence type="predicted"/>
<evidence type="ECO:0000313" key="3">
    <source>
        <dbReference type="Proteomes" id="UP000000238"/>
    </source>
</evidence>
<keyword evidence="1" id="KW-1133">Transmembrane helix</keyword>
<sequence length="82" mass="8636">MNQANATLDGFAARLMKIGDRTLVTSIVVIVATALICYPYADSFSIGQQVAAHITMVVSAGALKLGYVLRLIGNRRIALNGG</sequence>
<feature type="transmembrane region" description="Helical" evidence="1">
    <location>
        <begin position="53"/>
        <end position="72"/>
    </location>
</feature>
<dbReference type="AlphaFoldDB" id="Q2SM89"/>
<keyword evidence="3" id="KW-1185">Reference proteome</keyword>
<accession>Q2SM89</accession>
<organism evidence="2 3">
    <name type="scientific">Hahella chejuensis (strain KCTC 2396)</name>
    <dbReference type="NCBI Taxonomy" id="349521"/>
    <lineage>
        <taxon>Bacteria</taxon>
        <taxon>Pseudomonadati</taxon>
        <taxon>Pseudomonadota</taxon>
        <taxon>Gammaproteobacteria</taxon>
        <taxon>Oceanospirillales</taxon>
        <taxon>Hahellaceae</taxon>
        <taxon>Hahella</taxon>
    </lineage>
</organism>
<evidence type="ECO:0000256" key="1">
    <source>
        <dbReference type="SAM" id="Phobius"/>
    </source>
</evidence>